<name>A0A1G2S7A6_9BACT</name>
<dbReference type="EMBL" id="MHUT01000012">
    <property type="protein sequence ID" value="OHA80985.1"/>
    <property type="molecule type" value="Genomic_DNA"/>
</dbReference>
<keyword evidence="1" id="KW-0472">Membrane</keyword>
<evidence type="ECO:0000313" key="2">
    <source>
        <dbReference type="EMBL" id="OHA80985.1"/>
    </source>
</evidence>
<dbReference type="Proteomes" id="UP000179118">
    <property type="component" value="Unassembled WGS sequence"/>
</dbReference>
<proteinExistence type="predicted"/>
<evidence type="ECO:0000256" key="1">
    <source>
        <dbReference type="SAM" id="Phobius"/>
    </source>
</evidence>
<keyword evidence="1" id="KW-0812">Transmembrane</keyword>
<gene>
    <name evidence="2" type="ORF">A3D51_03110</name>
</gene>
<feature type="transmembrane region" description="Helical" evidence="1">
    <location>
        <begin position="93"/>
        <end position="119"/>
    </location>
</feature>
<comment type="caution">
    <text evidence="2">The sequence shown here is derived from an EMBL/GenBank/DDBJ whole genome shotgun (WGS) entry which is preliminary data.</text>
</comment>
<accession>A0A1G2S7A6</accession>
<feature type="transmembrane region" description="Helical" evidence="1">
    <location>
        <begin position="12"/>
        <end position="34"/>
    </location>
</feature>
<organism evidence="2 3">
    <name type="scientific">Candidatus Yonathbacteria bacterium RIFCSPHIGHO2_02_FULL_44_14</name>
    <dbReference type="NCBI Taxonomy" id="1802724"/>
    <lineage>
        <taxon>Bacteria</taxon>
        <taxon>Candidatus Yonathiibacteriota</taxon>
    </lineage>
</organism>
<protein>
    <submittedName>
        <fullName evidence="2">Uncharacterized protein</fullName>
    </submittedName>
</protein>
<evidence type="ECO:0000313" key="3">
    <source>
        <dbReference type="Proteomes" id="UP000179118"/>
    </source>
</evidence>
<sequence length="133" mass="15786">MEKNNLVQKIWYRALKALFIFSFVVLQFFGFLFIHSVISETFPSQQIVTLSQYNEMRAKGLEDSVIRSLTANRGYAMFDNESNKGAIFMLQKLVTYLLVFFVITFSFWMIMRTFFYVVCGEKFFQTFLKKKLL</sequence>
<dbReference type="AlphaFoldDB" id="A0A1G2S7A6"/>
<reference evidence="2 3" key="1">
    <citation type="journal article" date="2016" name="Nat. Commun.">
        <title>Thousands of microbial genomes shed light on interconnected biogeochemical processes in an aquifer system.</title>
        <authorList>
            <person name="Anantharaman K."/>
            <person name="Brown C.T."/>
            <person name="Hug L.A."/>
            <person name="Sharon I."/>
            <person name="Castelle C.J."/>
            <person name="Probst A.J."/>
            <person name="Thomas B.C."/>
            <person name="Singh A."/>
            <person name="Wilkins M.J."/>
            <person name="Karaoz U."/>
            <person name="Brodie E.L."/>
            <person name="Williams K.H."/>
            <person name="Hubbard S.S."/>
            <person name="Banfield J.F."/>
        </authorList>
    </citation>
    <scope>NUCLEOTIDE SEQUENCE [LARGE SCALE GENOMIC DNA]</scope>
</reference>
<keyword evidence="1" id="KW-1133">Transmembrane helix</keyword>